<keyword evidence="6" id="KW-0175">Coiled coil</keyword>
<dbReference type="PANTHER" id="PTHR23155:SF1228">
    <property type="entry name" value="NB-ARC DOMAIN CONTAINING PROTEIN, EXPRESSED"/>
    <property type="match status" value="1"/>
</dbReference>
<protein>
    <submittedName>
        <fullName evidence="11">Uncharacterized protein</fullName>
    </submittedName>
</protein>
<dbReference type="Pfam" id="PF23598">
    <property type="entry name" value="LRR_14"/>
    <property type="match status" value="1"/>
</dbReference>
<evidence type="ECO:0000256" key="4">
    <source>
        <dbReference type="ARBA" id="ARBA00022741"/>
    </source>
</evidence>
<keyword evidence="2" id="KW-0433">Leucine-rich repeat</keyword>
<dbReference type="InterPro" id="IPR002182">
    <property type="entry name" value="NB-ARC"/>
</dbReference>
<dbReference type="InterPro" id="IPR058922">
    <property type="entry name" value="WHD_DRP"/>
</dbReference>
<evidence type="ECO:0000256" key="5">
    <source>
        <dbReference type="ARBA" id="ARBA00022821"/>
    </source>
</evidence>
<dbReference type="GO" id="GO:0098542">
    <property type="term" value="P:defense response to other organism"/>
    <property type="evidence" value="ECO:0007669"/>
    <property type="project" value="TreeGrafter"/>
</dbReference>
<evidence type="ECO:0000259" key="7">
    <source>
        <dbReference type="Pfam" id="PF00931"/>
    </source>
</evidence>
<feature type="domain" description="NB-ARC" evidence="7">
    <location>
        <begin position="103"/>
        <end position="205"/>
    </location>
</feature>
<sequence length="726" mass="82538">MEFATGALGTLLPKLGQLLLDEYNLQKGTKKNIEFLKRELETTQAALCSVGKVPPEQIKEHVKIWARDVRELSYDMEDIIDNFLVRVQGPKPPSKKSAKRFVKEMMGIITKAGTRHEIAQEIKDIKERVKEVAERRDRYFIVIDDVWEAHTWETIKLALVENNIGSRIIITTRNHEVAREAGEVYELQPLSEDNSRKLFFARIFGAENKPSEHQPNDISDKILRKCGGIPLAIITMASMLVGKPMEEWLEMHCSIGYSGKANRQVENTMKIISFSYYDLPPQLRTCLLYLSVFPEDSFIEKAPLIWMWIAEGFVQEKQGVTAFEIGRDTSMSYLVRLLSIYVSRPAMMKNRWYLDPVVLVHLRYLRLSRGVVLPEEIGTLKFLQTLDVYEPLTSVGSLTQLLCLRIRGLNRSVPDGIGKLTSLQELQIEYRTEEEERLRQFVKELGALRKLRVLHLGMCRDSPYGSGILMDLVESLRNLQRMDHLSLLSLGWGSVSVDIATFEAWGFLLPRNMQQLILDWMRFSRVPTFCINPSCLRNLSHISLFLDYLDAQDMRVLGGLPELLDLELRAILATEVVSCNTTSSTDAAGEDCFFPKLRSCGLQYEKLQFQQMGNSSEVSCCMHRVQASMFLGSDRKDVWSGKAGISPTLITSIQWLYFSVAVLELIKDGDDCVRLALQYLASLQNVSVGIVCEDDTTAAHKEEVAAVLRRAAELTSIPTVPRLRQI</sequence>
<proteinExistence type="inferred from homology"/>
<dbReference type="InterPro" id="IPR038005">
    <property type="entry name" value="RX-like_CC"/>
</dbReference>
<dbReference type="SUPFAM" id="SSF52047">
    <property type="entry name" value="RNI-like"/>
    <property type="match status" value="1"/>
</dbReference>
<keyword evidence="12" id="KW-1185">Reference proteome</keyword>
<feature type="domain" description="Disease resistance N-terminal" evidence="8">
    <location>
        <begin position="7"/>
        <end position="99"/>
    </location>
</feature>
<dbReference type="Gene3D" id="1.10.10.10">
    <property type="entry name" value="Winged helix-like DNA-binding domain superfamily/Winged helix DNA-binding domain"/>
    <property type="match status" value="1"/>
</dbReference>
<dbReference type="InterPro" id="IPR055414">
    <property type="entry name" value="LRR_R13L4/SHOC2-like"/>
</dbReference>
<dbReference type="Pfam" id="PF18052">
    <property type="entry name" value="Rx_N"/>
    <property type="match status" value="1"/>
</dbReference>
<dbReference type="SUPFAM" id="SSF52540">
    <property type="entry name" value="P-loop containing nucleoside triphosphate hydrolases"/>
    <property type="match status" value="1"/>
</dbReference>
<dbReference type="AlphaFoldDB" id="A0A835AUC5"/>
<dbReference type="InterPro" id="IPR041118">
    <property type="entry name" value="Rx_N"/>
</dbReference>
<comment type="caution">
    <text evidence="11">The sequence shown here is derived from an EMBL/GenBank/DDBJ whole genome shotgun (WGS) entry which is preliminary data.</text>
</comment>
<evidence type="ECO:0000313" key="11">
    <source>
        <dbReference type="EMBL" id="KAF8673027.1"/>
    </source>
</evidence>
<dbReference type="Pfam" id="PF23559">
    <property type="entry name" value="WHD_DRP"/>
    <property type="match status" value="1"/>
</dbReference>
<dbReference type="CDD" id="cd14798">
    <property type="entry name" value="RX-CC_like"/>
    <property type="match status" value="1"/>
</dbReference>
<dbReference type="Gene3D" id="1.10.8.430">
    <property type="entry name" value="Helical domain of apoptotic protease-activating factors"/>
    <property type="match status" value="1"/>
</dbReference>
<dbReference type="InterPro" id="IPR036388">
    <property type="entry name" value="WH-like_DNA-bd_sf"/>
</dbReference>
<evidence type="ECO:0000259" key="8">
    <source>
        <dbReference type="Pfam" id="PF18052"/>
    </source>
</evidence>
<feature type="domain" description="Disease resistance R13L4/SHOC-2-like LRR" evidence="10">
    <location>
        <begin position="359"/>
        <end position="714"/>
    </location>
</feature>
<evidence type="ECO:0000259" key="9">
    <source>
        <dbReference type="Pfam" id="PF23559"/>
    </source>
</evidence>
<reference evidence="11" key="1">
    <citation type="submission" date="2020-07" db="EMBL/GenBank/DDBJ databases">
        <title>Genome sequence and genetic diversity analysis of an under-domesticated orphan crop, white fonio (Digitaria exilis).</title>
        <authorList>
            <person name="Bennetzen J.L."/>
            <person name="Chen S."/>
            <person name="Ma X."/>
            <person name="Wang X."/>
            <person name="Yssel A.E.J."/>
            <person name="Chaluvadi S.R."/>
            <person name="Johnson M."/>
            <person name="Gangashetty P."/>
            <person name="Hamidou F."/>
            <person name="Sanogo M.D."/>
            <person name="Zwaenepoel A."/>
            <person name="Wallace J."/>
            <person name="Van De Peer Y."/>
            <person name="Van Deynze A."/>
        </authorList>
    </citation>
    <scope>NUCLEOTIDE SEQUENCE</scope>
    <source>
        <tissue evidence="11">Leaves</tissue>
    </source>
</reference>
<dbReference type="EMBL" id="JACEFO010002210">
    <property type="protein sequence ID" value="KAF8673027.1"/>
    <property type="molecule type" value="Genomic_DNA"/>
</dbReference>
<evidence type="ECO:0000256" key="6">
    <source>
        <dbReference type="ARBA" id="ARBA00023054"/>
    </source>
</evidence>
<dbReference type="InterPro" id="IPR044974">
    <property type="entry name" value="Disease_R_plants"/>
</dbReference>
<dbReference type="InterPro" id="IPR027417">
    <property type="entry name" value="P-loop_NTPase"/>
</dbReference>
<keyword evidence="3" id="KW-0677">Repeat</keyword>
<accession>A0A835AUC5</accession>
<evidence type="ECO:0000256" key="1">
    <source>
        <dbReference type="ARBA" id="ARBA00008894"/>
    </source>
</evidence>
<name>A0A835AUC5_9POAL</name>
<dbReference type="InterPro" id="IPR032675">
    <property type="entry name" value="LRR_dom_sf"/>
</dbReference>
<dbReference type="PANTHER" id="PTHR23155">
    <property type="entry name" value="DISEASE RESISTANCE PROTEIN RP"/>
    <property type="match status" value="1"/>
</dbReference>
<comment type="similarity">
    <text evidence="1">Belongs to the disease resistance NB-LRR family.</text>
</comment>
<dbReference type="Pfam" id="PF00931">
    <property type="entry name" value="NB-ARC"/>
    <property type="match status" value="1"/>
</dbReference>
<dbReference type="Proteomes" id="UP000636709">
    <property type="component" value="Unassembled WGS sequence"/>
</dbReference>
<evidence type="ECO:0000256" key="3">
    <source>
        <dbReference type="ARBA" id="ARBA00022737"/>
    </source>
</evidence>
<evidence type="ECO:0000256" key="2">
    <source>
        <dbReference type="ARBA" id="ARBA00022614"/>
    </source>
</evidence>
<dbReference type="GO" id="GO:0043531">
    <property type="term" value="F:ADP binding"/>
    <property type="evidence" value="ECO:0007669"/>
    <property type="project" value="InterPro"/>
</dbReference>
<evidence type="ECO:0000313" key="12">
    <source>
        <dbReference type="Proteomes" id="UP000636709"/>
    </source>
</evidence>
<feature type="domain" description="Disease resistance protein winged helix" evidence="9">
    <location>
        <begin position="292"/>
        <end position="329"/>
    </location>
</feature>
<gene>
    <name evidence="11" type="ORF">HU200_049100</name>
</gene>
<keyword evidence="4" id="KW-0547">Nucleotide-binding</keyword>
<evidence type="ECO:0000259" key="10">
    <source>
        <dbReference type="Pfam" id="PF23598"/>
    </source>
</evidence>
<organism evidence="11 12">
    <name type="scientific">Digitaria exilis</name>
    <dbReference type="NCBI Taxonomy" id="1010633"/>
    <lineage>
        <taxon>Eukaryota</taxon>
        <taxon>Viridiplantae</taxon>
        <taxon>Streptophyta</taxon>
        <taxon>Embryophyta</taxon>
        <taxon>Tracheophyta</taxon>
        <taxon>Spermatophyta</taxon>
        <taxon>Magnoliopsida</taxon>
        <taxon>Liliopsida</taxon>
        <taxon>Poales</taxon>
        <taxon>Poaceae</taxon>
        <taxon>PACMAD clade</taxon>
        <taxon>Panicoideae</taxon>
        <taxon>Panicodae</taxon>
        <taxon>Paniceae</taxon>
        <taxon>Anthephorinae</taxon>
        <taxon>Digitaria</taxon>
    </lineage>
</organism>
<dbReference type="OrthoDB" id="1742798at2759"/>
<dbReference type="InterPro" id="IPR042197">
    <property type="entry name" value="Apaf_helical"/>
</dbReference>
<dbReference type="PRINTS" id="PR00364">
    <property type="entry name" value="DISEASERSIST"/>
</dbReference>
<dbReference type="Gene3D" id="3.80.10.10">
    <property type="entry name" value="Ribonuclease Inhibitor"/>
    <property type="match status" value="1"/>
</dbReference>
<keyword evidence="5" id="KW-0611">Plant defense</keyword>
<dbReference type="Gene3D" id="1.20.5.4130">
    <property type="match status" value="1"/>
</dbReference>